<reference evidence="4 5" key="1">
    <citation type="submission" date="2024-02" db="EMBL/GenBank/DDBJ databases">
        <title>A novel Gemmatimonadota bacterium.</title>
        <authorList>
            <person name="Du Z.-J."/>
            <person name="Ye Y.-Q."/>
        </authorList>
    </citation>
    <scope>NUCLEOTIDE SEQUENCE [LARGE SCALE GENOMIC DNA]</scope>
    <source>
        <strain evidence="4 5">DH-20</strain>
    </source>
</reference>
<dbReference type="PANTHER" id="PTHR44591">
    <property type="entry name" value="STRESS RESPONSE REGULATOR PROTEIN 1"/>
    <property type="match status" value="1"/>
</dbReference>
<dbReference type="InterPro" id="IPR011006">
    <property type="entry name" value="CheY-like_superfamily"/>
</dbReference>
<comment type="caution">
    <text evidence="4">The sequence shown here is derived from an EMBL/GenBank/DDBJ whole genome shotgun (WGS) entry which is preliminary data.</text>
</comment>
<dbReference type="Pfam" id="PF00072">
    <property type="entry name" value="Response_reg"/>
    <property type="match status" value="1"/>
</dbReference>
<dbReference type="Gene3D" id="3.40.50.2300">
    <property type="match status" value="1"/>
</dbReference>
<protein>
    <submittedName>
        <fullName evidence="4">Response regulator</fullName>
    </submittedName>
</protein>
<feature type="domain" description="Response regulatory" evidence="3">
    <location>
        <begin position="3"/>
        <end position="118"/>
    </location>
</feature>
<dbReference type="PANTHER" id="PTHR44591:SF3">
    <property type="entry name" value="RESPONSE REGULATORY DOMAIN-CONTAINING PROTEIN"/>
    <property type="match status" value="1"/>
</dbReference>
<dbReference type="EMBL" id="JBBHLI010000005">
    <property type="protein sequence ID" value="MEK9501417.1"/>
    <property type="molecule type" value="Genomic_DNA"/>
</dbReference>
<dbReference type="InterPro" id="IPR001789">
    <property type="entry name" value="Sig_transdc_resp-reg_receiver"/>
</dbReference>
<organism evidence="4 5">
    <name type="scientific">Gaopeijia maritima</name>
    <dbReference type="NCBI Taxonomy" id="3119007"/>
    <lineage>
        <taxon>Bacteria</taxon>
        <taxon>Pseudomonadati</taxon>
        <taxon>Gemmatimonadota</taxon>
        <taxon>Longimicrobiia</taxon>
        <taxon>Gaopeijiales</taxon>
        <taxon>Gaopeijiaceae</taxon>
        <taxon>Gaopeijia</taxon>
    </lineage>
</organism>
<dbReference type="SUPFAM" id="SSF52172">
    <property type="entry name" value="CheY-like"/>
    <property type="match status" value="1"/>
</dbReference>
<keyword evidence="5" id="KW-1185">Reference proteome</keyword>
<keyword evidence="1 2" id="KW-0597">Phosphoprotein</keyword>
<dbReference type="SMART" id="SM00448">
    <property type="entry name" value="REC"/>
    <property type="match status" value="1"/>
</dbReference>
<evidence type="ECO:0000313" key="5">
    <source>
        <dbReference type="Proteomes" id="UP001484239"/>
    </source>
</evidence>
<dbReference type="RefSeq" id="WP_405275779.1">
    <property type="nucleotide sequence ID" value="NZ_CP144380.1"/>
</dbReference>
<dbReference type="InterPro" id="IPR050595">
    <property type="entry name" value="Bact_response_regulator"/>
</dbReference>
<proteinExistence type="predicted"/>
<name>A0ABU9E9K6_9BACT</name>
<dbReference type="PROSITE" id="PS50110">
    <property type="entry name" value="RESPONSE_REGULATORY"/>
    <property type="match status" value="1"/>
</dbReference>
<evidence type="ECO:0000256" key="2">
    <source>
        <dbReference type="PROSITE-ProRule" id="PRU00169"/>
    </source>
</evidence>
<dbReference type="CDD" id="cd00156">
    <property type="entry name" value="REC"/>
    <property type="match status" value="1"/>
</dbReference>
<evidence type="ECO:0000256" key="1">
    <source>
        <dbReference type="ARBA" id="ARBA00022553"/>
    </source>
</evidence>
<gene>
    <name evidence="4" type="ORF">WI372_10555</name>
</gene>
<dbReference type="Proteomes" id="UP001484239">
    <property type="component" value="Unassembled WGS sequence"/>
</dbReference>
<feature type="modified residue" description="4-aspartylphosphate" evidence="2">
    <location>
        <position position="54"/>
    </location>
</feature>
<accession>A0ABU9E9K6</accession>
<sequence>MATILFVDDDEVERIFAREVLEPRGHKVLFAGDGESALEIYRRPGLDIDVVVTDLAMPRLNGLRLIKALREYDPEARIIAASGIAADQLDLAEEFGAVAALSKPWSPPRFVAALDDVLTRAEAARDWTRGHWEEIWPEKEKRGRGEVADDGSPPIADLIGRWEGDEHIFPAPWAPEGVMARGTIEIRSVMGDTALLLEHQREVQGTVRRRGLTLLIWDGYSGEVVHYGFVSGGTSPSVFRGAWDGRLLQVEGPGPGGQVRHERSWHDEIMTLRSWTLPEDSAAEILAFEGTYQRVRSADTRA</sequence>
<evidence type="ECO:0000259" key="3">
    <source>
        <dbReference type="PROSITE" id="PS50110"/>
    </source>
</evidence>
<evidence type="ECO:0000313" key="4">
    <source>
        <dbReference type="EMBL" id="MEK9501417.1"/>
    </source>
</evidence>